<sequence length="79" mass="8457">MASTTKKVLRMTFNNASGNAVTITLPEPKASVTAAQIEAVMDQIITKNIFLTSGGELISKRDVKIVDTTTDDLYNQPGA</sequence>
<dbReference type="Proteomes" id="UP000186102">
    <property type="component" value="Unassembled WGS sequence"/>
</dbReference>
<proteinExistence type="predicted"/>
<evidence type="ECO:0008006" key="3">
    <source>
        <dbReference type="Google" id="ProtNLM"/>
    </source>
</evidence>
<reference evidence="1 2" key="1">
    <citation type="submission" date="2016-09" db="EMBL/GenBank/DDBJ databases">
        <title>Complete genome of Desulfosporosinus sp. OL.</title>
        <authorList>
            <person name="Mardanov A."/>
            <person name="Beletsky A."/>
            <person name="Panova A."/>
            <person name="Karnachuk O."/>
            <person name="Ravin N."/>
        </authorList>
    </citation>
    <scope>NUCLEOTIDE SEQUENCE [LARGE SCALE GENOMIC DNA]</scope>
    <source>
        <strain evidence="1 2">OL</strain>
    </source>
</reference>
<evidence type="ECO:0000313" key="1">
    <source>
        <dbReference type="EMBL" id="OLN31870.1"/>
    </source>
</evidence>
<dbReference type="OrthoDB" id="9795264at2"/>
<keyword evidence="2" id="KW-1185">Reference proteome</keyword>
<dbReference type="RefSeq" id="WP_075364805.1">
    <property type="nucleotide sequence ID" value="NZ_MLBF01000013.1"/>
</dbReference>
<dbReference type="EMBL" id="MLBF01000013">
    <property type="protein sequence ID" value="OLN31870.1"/>
    <property type="molecule type" value="Genomic_DNA"/>
</dbReference>
<gene>
    <name evidence="1" type="ORF">DSOL_2165</name>
</gene>
<accession>A0A1Q8QX68</accession>
<protein>
    <recommendedName>
        <fullName evidence="3">DUF2922 domain-containing protein</fullName>
    </recommendedName>
</protein>
<dbReference type="STRING" id="1888891.DSOL_2165"/>
<dbReference type="InterPro" id="IPR021321">
    <property type="entry name" value="DUF2922"/>
</dbReference>
<organism evidence="1 2">
    <name type="scientific">Desulfosporosinus metallidurans</name>
    <dbReference type="NCBI Taxonomy" id="1888891"/>
    <lineage>
        <taxon>Bacteria</taxon>
        <taxon>Bacillati</taxon>
        <taxon>Bacillota</taxon>
        <taxon>Clostridia</taxon>
        <taxon>Eubacteriales</taxon>
        <taxon>Desulfitobacteriaceae</taxon>
        <taxon>Desulfosporosinus</taxon>
    </lineage>
</organism>
<dbReference type="AlphaFoldDB" id="A0A1Q8QX68"/>
<evidence type="ECO:0000313" key="2">
    <source>
        <dbReference type="Proteomes" id="UP000186102"/>
    </source>
</evidence>
<name>A0A1Q8QX68_9FIRM</name>
<dbReference type="Pfam" id="PF11148">
    <property type="entry name" value="DUF2922"/>
    <property type="match status" value="1"/>
</dbReference>
<comment type="caution">
    <text evidence="1">The sequence shown here is derived from an EMBL/GenBank/DDBJ whole genome shotgun (WGS) entry which is preliminary data.</text>
</comment>